<dbReference type="Proteomes" id="UP001497512">
    <property type="component" value="Chromosome 14"/>
</dbReference>
<reference evidence="1" key="1">
    <citation type="submission" date="2024-02" db="EMBL/GenBank/DDBJ databases">
        <authorList>
            <consortium name="ELIXIR-Norway"/>
            <consortium name="Elixir Norway"/>
        </authorList>
    </citation>
    <scope>NUCLEOTIDE SEQUENCE</scope>
</reference>
<protein>
    <submittedName>
        <fullName evidence="1">Uncharacterized protein</fullName>
    </submittedName>
</protein>
<accession>A0ABP0TT48</accession>
<evidence type="ECO:0000313" key="1">
    <source>
        <dbReference type="EMBL" id="CAK9204254.1"/>
    </source>
</evidence>
<keyword evidence="2" id="KW-1185">Reference proteome</keyword>
<evidence type="ECO:0000313" key="2">
    <source>
        <dbReference type="Proteomes" id="UP001497512"/>
    </source>
</evidence>
<sequence>MGDCSVCWRRRRCGAGGVWGRVCEKLVQEFLAEATRNGASSLEDRACTEADSREDSLLLRRRKRGHGFLPPRDRSAPSQ</sequence>
<gene>
    <name evidence="1" type="ORF">CSSPTR1EN2_LOCUS7294</name>
</gene>
<dbReference type="EMBL" id="OZ019906">
    <property type="protein sequence ID" value="CAK9204254.1"/>
    <property type="molecule type" value="Genomic_DNA"/>
</dbReference>
<name>A0ABP0TT48_9BRYO</name>
<proteinExistence type="predicted"/>
<organism evidence="1 2">
    <name type="scientific">Sphagnum troendelagicum</name>
    <dbReference type="NCBI Taxonomy" id="128251"/>
    <lineage>
        <taxon>Eukaryota</taxon>
        <taxon>Viridiplantae</taxon>
        <taxon>Streptophyta</taxon>
        <taxon>Embryophyta</taxon>
        <taxon>Bryophyta</taxon>
        <taxon>Sphagnophytina</taxon>
        <taxon>Sphagnopsida</taxon>
        <taxon>Sphagnales</taxon>
        <taxon>Sphagnaceae</taxon>
        <taxon>Sphagnum</taxon>
    </lineage>
</organism>